<feature type="domain" description="DUF4062" evidence="1">
    <location>
        <begin position="14"/>
        <end position="98"/>
    </location>
</feature>
<dbReference type="OrthoDB" id="754716at2"/>
<comment type="caution">
    <text evidence="2">The sequence shown here is derived from an EMBL/GenBank/DDBJ whole genome shotgun (WGS) entry which is preliminary data.</text>
</comment>
<dbReference type="AlphaFoldDB" id="A0A482TSW3"/>
<proteinExistence type="predicted"/>
<dbReference type="Pfam" id="PF13271">
    <property type="entry name" value="DUF4062"/>
    <property type="match status" value="1"/>
</dbReference>
<name>A0A482TSW3_9FLAO</name>
<evidence type="ECO:0000259" key="1">
    <source>
        <dbReference type="Pfam" id="PF13271"/>
    </source>
</evidence>
<evidence type="ECO:0000313" key="2">
    <source>
        <dbReference type="EMBL" id="RYJ50596.1"/>
    </source>
</evidence>
<dbReference type="EMBL" id="QNVY02000009">
    <property type="protein sequence ID" value="RYJ50596.1"/>
    <property type="molecule type" value="Genomic_DNA"/>
</dbReference>
<reference evidence="2 3" key="1">
    <citation type="submission" date="2019-01" db="EMBL/GenBank/DDBJ databases">
        <title>Flavobacterium sp. nov. isolated from arctic soil.</title>
        <authorList>
            <person name="Kim D.-U."/>
        </authorList>
    </citation>
    <scope>NUCLEOTIDE SEQUENCE [LARGE SCALE GENOMIC DNA]</scope>
    <source>
        <strain evidence="2 3">Kopri-42</strain>
    </source>
</reference>
<dbReference type="Proteomes" id="UP000253235">
    <property type="component" value="Unassembled WGS sequence"/>
</dbReference>
<evidence type="ECO:0000313" key="3">
    <source>
        <dbReference type="Proteomes" id="UP000253235"/>
    </source>
</evidence>
<organism evidence="2 3">
    <name type="scientific">Flavobacterium petrolei</name>
    <dbReference type="NCBI Taxonomy" id="2259594"/>
    <lineage>
        <taxon>Bacteria</taxon>
        <taxon>Pseudomonadati</taxon>
        <taxon>Bacteroidota</taxon>
        <taxon>Flavobacteriia</taxon>
        <taxon>Flavobacteriales</taxon>
        <taxon>Flavobacteriaceae</taxon>
        <taxon>Flavobacterium</taxon>
    </lineage>
</organism>
<sequence length="205" mass="23503">MGEHDEKAAEKPLKIMVASTVLNSQDIVEQVCSTLSTYGYQVMNSHFKTIPTNPKISNLQNCLNAVEASDLVFGIITPRYGAVIAGDLSITHQEMRRAIELEKPRWFVSHRDIYVARELLKQYMYLPGPAPQAANPDFVFKRTGVLDDIRLVHQYNDIIRNEIDPDKRTGHWVDEYYRLADILKVVETQFKDIDRVRAIVEAMKP</sequence>
<dbReference type="InterPro" id="IPR025139">
    <property type="entry name" value="DUF4062"/>
</dbReference>
<accession>A0A482TSW3</accession>
<dbReference type="RefSeq" id="WP_113667243.1">
    <property type="nucleotide sequence ID" value="NZ_QNVY02000009.1"/>
</dbReference>
<gene>
    <name evidence="2" type="ORF">DR871_016215</name>
</gene>
<protein>
    <submittedName>
        <fullName evidence="2">DUF4062 domain-containing protein</fullName>
    </submittedName>
</protein>
<keyword evidence="3" id="KW-1185">Reference proteome</keyword>